<evidence type="ECO:0000256" key="2">
    <source>
        <dbReference type="RuleBase" id="RU000461"/>
    </source>
</evidence>
<dbReference type="AlphaFoldDB" id="A0A1H5R437"/>
<dbReference type="InterPro" id="IPR017972">
    <property type="entry name" value="Cyt_P450_CS"/>
</dbReference>
<dbReference type="PRINTS" id="PR00359">
    <property type="entry name" value="BP450"/>
</dbReference>
<evidence type="ECO:0008006" key="5">
    <source>
        <dbReference type="Google" id="ProtNLM"/>
    </source>
</evidence>
<evidence type="ECO:0000256" key="1">
    <source>
        <dbReference type="ARBA" id="ARBA00010617"/>
    </source>
</evidence>
<dbReference type="EMBL" id="FNUJ01000006">
    <property type="protein sequence ID" value="SEF32318.1"/>
    <property type="molecule type" value="Genomic_DNA"/>
</dbReference>
<reference evidence="4" key="1">
    <citation type="submission" date="2016-10" db="EMBL/GenBank/DDBJ databases">
        <authorList>
            <person name="Varghese N."/>
            <person name="Submissions S."/>
        </authorList>
    </citation>
    <scope>NUCLEOTIDE SEQUENCE [LARGE SCALE GENOMIC DNA]</scope>
    <source>
        <strain evidence="4">DSM 44654</strain>
    </source>
</reference>
<dbReference type="PANTHER" id="PTHR46696:SF1">
    <property type="entry name" value="CYTOCHROME P450 YJIB-RELATED"/>
    <property type="match status" value="1"/>
</dbReference>
<dbReference type="InterPro" id="IPR036396">
    <property type="entry name" value="Cyt_P450_sf"/>
</dbReference>
<dbReference type="InterPro" id="IPR002397">
    <property type="entry name" value="Cyt_P450_B"/>
</dbReference>
<dbReference type="InterPro" id="IPR001128">
    <property type="entry name" value="Cyt_P450"/>
</dbReference>
<dbReference type="GO" id="GO:0016705">
    <property type="term" value="F:oxidoreductase activity, acting on paired donors, with incorporation or reduction of molecular oxygen"/>
    <property type="evidence" value="ECO:0007669"/>
    <property type="project" value="InterPro"/>
</dbReference>
<keyword evidence="2" id="KW-0560">Oxidoreductase</keyword>
<dbReference type="PANTHER" id="PTHR46696">
    <property type="entry name" value="P450, PUTATIVE (EUROFUNG)-RELATED"/>
    <property type="match status" value="1"/>
</dbReference>
<dbReference type="Gene3D" id="1.10.630.10">
    <property type="entry name" value="Cytochrome P450"/>
    <property type="match status" value="1"/>
</dbReference>
<evidence type="ECO:0000313" key="3">
    <source>
        <dbReference type="EMBL" id="SEF32318.1"/>
    </source>
</evidence>
<dbReference type="GO" id="GO:0004497">
    <property type="term" value="F:monooxygenase activity"/>
    <property type="evidence" value="ECO:0007669"/>
    <property type="project" value="UniProtKB-KW"/>
</dbReference>
<dbReference type="RefSeq" id="WP_091389557.1">
    <property type="nucleotide sequence ID" value="NZ_FNUJ01000006.1"/>
</dbReference>
<protein>
    <recommendedName>
        <fullName evidence="5">Cytochrome P450</fullName>
    </recommendedName>
</protein>
<keyword evidence="2" id="KW-0408">Iron</keyword>
<name>A0A1H5R437_9PSEU</name>
<dbReference type="GO" id="GO:0005506">
    <property type="term" value="F:iron ion binding"/>
    <property type="evidence" value="ECO:0007669"/>
    <property type="project" value="InterPro"/>
</dbReference>
<keyword evidence="2" id="KW-0349">Heme</keyword>
<keyword evidence="4" id="KW-1185">Reference proteome</keyword>
<keyword evidence="2" id="KW-0479">Metal-binding</keyword>
<dbReference type="Pfam" id="PF00067">
    <property type="entry name" value="p450"/>
    <property type="match status" value="1"/>
</dbReference>
<dbReference type="PROSITE" id="PS00086">
    <property type="entry name" value="CYTOCHROME_P450"/>
    <property type="match status" value="1"/>
</dbReference>
<dbReference type="GO" id="GO:0020037">
    <property type="term" value="F:heme binding"/>
    <property type="evidence" value="ECO:0007669"/>
    <property type="project" value="InterPro"/>
</dbReference>
<organism evidence="3 4">
    <name type="scientific">Amycolatopsis pretoriensis</name>
    <dbReference type="NCBI Taxonomy" id="218821"/>
    <lineage>
        <taxon>Bacteria</taxon>
        <taxon>Bacillati</taxon>
        <taxon>Actinomycetota</taxon>
        <taxon>Actinomycetes</taxon>
        <taxon>Pseudonocardiales</taxon>
        <taxon>Pseudonocardiaceae</taxon>
        <taxon>Amycolatopsis</taxon>
    </lineage>
</organism>
<accession>A0A1H5R437</accession>
<proteinExistence type="inferred from homology"/>
<dbReference type="STRING" id="218821.SAMN05421837_106173"/>
<gene>
    <name evidence="3" type="ORF">SAMN05421837_106173</name>
</gene>
<sequence>MTSVPPPTRPIPSTAIDPFALESLQDPFAADGAVRELGPVVHIAEHDYYAVTRFTEIRKGLRDWRTFSSTDRPFYEDSAFRPRIVLFEEPPAHTRTKSAIMDVLGPRNLPWLEEYFRKEAGALLDRVLDGDVVDVDGYRDLAVAYVLKVFPDVIGMPEDGRELLLKFGSAGLNAFGPPSELRERKLAAGAEAVAWVERNIGRESLAEGGLGAQLYAMADEGRISEQEARDLVKTVFAAGFDTSTSGIASMFRAFGDHPGEWRKLRERPDLVAPAWEESIRFYPPNRFGGRWAPGGATVAGHRIPAGAKILMMWLGASRDPREFDDPDRFVIDREMPHGHLSFGFGLHTCAGNLVARLEATTLLRSMAERIESVESAGEPRTATNYQAFGHEHVPLRLRRAAPRS</sequence>
<dbReference type="SUPFAM" id="SSF48264">
    <property type="entry name" value="Cytochrome P450"/>
    <property type="match status" value="1"/>
</dbReference>
<keyword evidence="2" id="KW-0503">Monooxygenase</keyword>
<dbReference type="Proteomes" id="UP000198878">
    <property type="component" value="Unassembled WGS sequence"/>
</dbReference>
<comment type="similarity">
    <text evidence="1 2">Belongs to the cytochrome P450 family.</text>
</comment>
<evidence type="ECO:0000313" key="4">
    <source>
        <dbReference type="Proteomes" id="UP000198878"/>
    </source>
</evidence>